<dbReference type="Gramene" id="KXG37048">
    <property type="protein sequence ID" value="KXG37048"/>
    <property type="gene ID" value="SORBI_3002G431200"/>
</dbReference>
<reference evidence="2" key="2">
    <citation type="journal article" date="2018" name="Plant J.">
        <title>The Sorghum bicolor reference genome: improved assembly, gene annotations, a transcriptome atlas, and signatures of genome organization.</title>
        <authorList>
            <person name="McCormick R.F."/>
            <person name="Truong S.K."/>
            <person name="Sreedasyam A."/>
            <person name="Jenkins J."/>
            <person name="Shu S."/>
            <person name="Sims D."/>
            <person name="Kennedy M."/>
            <person name="Amirebrahimi M."/>
            <person name="Weers B.D."/>
            <person name="McKinley B."/>
            <person name="Mattison A."/>
            <person name="Morishige D.T."/>
            <person name="Grimwood J."/>
            <person name="Schmutz J."/>
            <person name="Mullet J.E."/>
        </authorList>
    </citation>
    <scope>NUCLEOTIDE SEQUENCE [LARGE SCALE GENOMIC DNA]</scope>
    <source>
        <strain evidence="2">cv. BTx623</strain>
    </source>
</reference>
<sequence>MWSTPAMADLRRGGTPMWAGPCDSRCSDTGAYLSPCSSPRPLPLPSLYPWRRGRGPCAAPARVMAPPMRASTLSTIPSSLDLDTPAWPGPATAAAPTQVLTELGKDVMCQQILDLTGFVIWCQLGLAS</sequence>
<dbReference type="AlphaFoldDB" id="A0A1B6QGJ2"/>
<dbReference type="InParanoid" id="A0A1B6QGJ2"/>
<evidence type="ECO:0000313" key="2">
    <source>
        <dbReference type="Proteomes" id="UP000000768"/>
    </source>
</evidence>
<evidence type="ECO:0000313" key="1">
    <source>
        <dbReference type="EMBL" id="KXG37048.1"/>
    </source>
</evidence>
<keyword evidence="2" id="KW-1185">Reference proteome</keyword>
<dbReference type="Proteomes" id="UP000000768">
    <property type="component" value="Chromosome 2"/>
</dbReference>
<accession>A0A1B6QGJ2</accession>
<reference evidence="1 2" key="1">
    <citation type="journal article" date="2009" name="Nature">
        <title>The Sorghum bicolor genome and the diversification of grasses.</title>
        <authorList>
            <person name="Paterson A.H."/>
            <person name="Bowers J.E."/>
            <person name="Bruggmann R."/>
            <person name="Dubchak I."/>
            <person name="Grimwood J."/>
            <person name="Gundlach H."/>
            <person name="Haberer G."/>
            <person name="Hellsten U."/>
            <person name="Mitros T."/>
            <person name="Poliakov A."/>
            <person name="Schmutz J."/>
            <person name="Spannagl M."/>
            <person name="Tang H."/>
            <person name="Wang X."/>
            <person name="Wicker T."/>
            <person name="Bharti A.K."/>
            <person name="Chapman J."/>
            <person name="Feltus F.A."/>
            <person name="Gowik U."/>
            <person name="Grigoriev I.V."/>
            <person name="Lyons E."/>
            <person name="Maher C.A."/>
            <person name="Martis M."/>
            <person name="Narechania A."/>
            <person name="Otillar R.P."/>
            <person name="Penning B.W."/>
            <person name="Salamov A.A."/>
            <person name="Wang Y."/>
            <person name="Zhang L."/>
            <person name="Carpita N.C."/>
            <person name="Freeling M."/>
            <person name="Gingle A.R."/>
            <person name="Hash C.T."/>
            <person name="Keller B."/>
            <person name="Klein P."/>
            <person name="Kresovich S."/>
            <person name="McCann M.C."/>
            <person name="Ming R."/>
            <person name="Peterson D.G."/>
            <person name="Mehboob-ur-Rahman"/>
            <person name="Ware D."/>
            <person name="Westhoff P."/>
            <person name="Mayer K.F."/>
            <person name="Messing J."/>
            <person name="Rokhsar D.S."/>
        </authorList>
    </citation>
    <scope>NUCLEOTIDE SEQUENCE [LARGE SCALE GENOMIC DNA]</scope>
    <source>
        <strain evidence="2">cv. BTx623</strain>
    </source>
</reference>
<name>A0A1B6QGJ2_SORBI</name>
<gene>
    <name evidence="1" type="ORF">SORBI_3002G431200</name>
</gene>
<organism evidence="1 2">
    <name type="scientific">Sorghum bicolor</name>
    <name type="common">Sorghum</name>
    <name type="synonym">Sorghum vulgare</name>
    <dbReference type="NCBI Taxonomy" id="4558"/>
    <lineage>
        <taxon>Eukaryota</taxon>
        <taxon>Viridiplantae</taxon>
        <taxon>Streptophyta</taxon>
        <taxon>Embryophyta</taxon>
        <taxon>Tracheophyta</taxon>
        <taxon>Spermatophyta</taxon>
        <taxon>Magnoliopsida</taxon>
        <taxon>Liliopsida</taxon>
        <taxon>Poales</taxon>
        <taxon>Poaceae</taxon>
        <taxon>PACMAD clade</taxon>
        <taxon>Panicoideae</taxon>
        <taxon>Andropogonodae</taxon>
        <taxon>Andropogoneae</taxon>
        <taxon>Sorghinae</taxon>
        <taxon>Sorghum</taxon>
    </lineage>
</organism>
<dbReference type="EMBL" id="CM000761">
    <property type="protein sequence ID" value="KXG37048.1"/>
    <property type="molecule type" value="Genomic_DNA"/>
</dbReference>
<protein>
    <submittedName>
        <fullName evidence="1">Uncharacterized protein</fullName>
    </submittedName>
</protein>
<proteinExistence type="predicted"/>